<sequence length="247" mass="26490">MPQARATAPSSTVPARDRVDIRPTAVLLGEHVARYGVDATCQRFRLCRRRLGAIVALRTTRGQHAHFLDRGCVEDIITHGPDTFGALHVPLPGTLQTRLGDLLVELGPERLAQVLGVDLPRGPRFVQQITLGRAGNGARVTHVCASVAENAGIDPASLEDTAIERGWCTACTSHVLVGGDHRCPWCDTRVVLDERATVMIDDHLSGGTVARPIEPPHHVHHPPVVLPLPATAYAPQQTAPAPGAGRR</sequence>
<organism evidence="1 2">
    <name type="scientific">Patulibacter medicamentivorans</name>
    <dbReference type="NCBI Taxonomy" id="1097667"/>
    <lineage>
        <taxon>Bacteria</taxon>
        <taxon>Bacillati</taxon>
        <taxon>Actinomycetota</taxon>
        <taxon>Thermoleophilia</taxon>
        <taxon>Solirubrobacterales</taxon>
        <taxon>Patulibacteraceae</taxon>
        <taxon>Patulibacter</taxon>
    </lineage>
</organism>
<evidence type="ECO:0000313" key="2">
    <source>
        <dbReference type="Proteomes" id="UP000005143"/>
    </source>
</evidence>
<dbReference type="AlphaFoldDB" id="H0EBV3"/>
<keyword evidence="2" id="KW-1185">Reference proteome</keyword>
<dbReference type="Proteomes" id="UP000005143">
    <property type="component" value="Unassembled WGS sequence"/>
</dbReference>
<name>H0EBV3_9ACTN</name>
<evidence type="ECO:0000313" key="1">
    <source>
        <dbReference type="EMBL" id="EHN08830.1"/>
    </source>
</evidence>
<protein>
    <submittedName>
        <fullName evidence="1">Uncharacterized protein</fullName>
    </submittedName>
</protein>
<proteinExistence type="predicted"/>
<dbReference type="OrthoDB" id="5242910at2"/>
<accession>H0EBV3</accession>
<comment type="caution">
    <text evidence="1">The sequence shown here is derived from an EMBL/GenBank/DDBJ whole genome shotgun (WGS) entry which is preliminary data.</text>
</comment>
<dbReference type="EMBL" id="AGUD01000319">
    <property type="protein sequence ID" value="EHN08830.1"/>
    <property type="molecule type" value="Genomic_DNA"/>
</dbReference>
<reference evidence="1 2" key="1">
    <citation type="journal article" date="2013" name="Biodegradation">
        <title>Quantitative proteomic analysis of ibuprofen-degrading Patulibacter sp. strain I11.</title>
        <authorList>
            <person name="Almeida B."/>
            <person name="Kjeldal H."/>
            <person name="Lolas I."/>
            <person name="Knudsen A.D."/>
            <person name="Carvalho G."/>
            <person name="Nielsen K.L."/>
            <person name="Barreto Crespo M.T."/>
            <person name="Stensballe A."/>
            <person name="Nielsen J.L."/>
        </authorList>
    </citation>
    <scope>NUCLEOTIDE SEQUENCE [LARGE SCALE GENOMIC DNA]</scope>
    <source>
        <strain evidence="1 2">I11</strain>
    </source>
</reference>
<gene>
    <name evidence="1" type="ORF">PAI11_43360</name>
</gene>
<dbReference type="RefSeq" id="WP_007579304.1">
    <property type="nucleotide sequence ID" value="NZ_AGUD01000319.1"/>
</dbReference>